<name>A0ABS8X7U6_9GAMM</name>
<feature type="domain" description="Beta-lactamase-related" evidence="1">
    <location>
        <begin position="27"/>
        <end position="339"/>
    </location>
</feature>
<evidence type="ECO:0000313" key="3">
    <source>
        <dbReference type="Proteomes" id="UP001320170"/>
    </source>
</evidence>
<dbReference type="EMBL" id="JAJTND010000005">
    <property type="protein sequence ID" value="MCE3533505.1"/>
    <property type="molecule type" value="Genomic_DNA"/>
</dbReference>
<dbReference type="PANTHER" id="PTHR46825:SF9">
    <property type="entry name" value="BETA-LACTAMASE-RELATED DOMAIN-CONTAINING PROTEIN"/>
    <property type="match status" value="1"/>
</dbReference>
<dbReference type="RefSeq" id="WP_182350172.1">
    <property type="nucleotide sequence ID" value="NZ_JAJSPM010000009.1"/>
</dbReference>
<dbReference type="InterPro" id="IPR001466">
    <property type="entry name" value="Beta-lactam-related"/>
</dbReference>
<reference evidence="2 3" key="1">
    <citation type="journal article" date="2024" name="Pathogens">
        <title>Characterization of a Novel Species of Legionella Isolated from a Healthcare Facility: Legionella resiliens sp. nov.</title>
        <authorList>
            <person name="Cristino S."/>
            <person name="Pascale M.R."/>
            <person name="Marino F."/>
            <person name="Derelitto C."/>
            <person name="Salaris S."/>
            <person name="Orsini M."/>
            <person name="Squarzoni S."/>
            <person name="Grottola A."/>
            <person name="Girolamini L."/>
        </authorList>
    </citation>
    <scope>NUCLEOTIDE SEQUENCE [LARGE SCALE GENOMIC DNA]</scope>
    <source>
        <strain evidence="2 3">8cVS16</strain>
    </source>
</reference>
<dbReference type="InterPro" id="IPR012338">
    <property type="entry name" value="Beta-lactam/transpept-like"/>
</dbReference>
<proteinExistence type="predicted"/>
<sequence>MSTTAQLNTVTMQLRTIFQSYFNPVEPGGAALVVKDNRIIYMDGFGLADMKTKQPINTKTLFNVGSISKTFVAYGILKLAKERKLSLDDELYKYFTDFKNTEIVKKVKLYHLLTHTSGIPDIRPVKEQHDFYLTAKDEENFTPLKQTDTLQFEPGTKYSYSNPAFNGLALIIEKVTGKKWQEYISENIYKPADMKTSTITDGPHPETGVSHGYVLNDKKEFEELDYGEEPTFAAAGNGGVWSSVEELWNYEQAIQQHKFLPVEWIDKSRTLYPFPDWKDEIPQRLGLSWFINQDSIGHQMVGHTGSQGGFISDYCWWPEEKIFYVLLCNIPKPIQEIRKKVYEVAKMIK</sequence>
<organism evidence="2 3">
    <name type="scientific">Legionella resiliens</name>
    <dbReference type="NCBI Taxonomy" id="2905958"/>
    <lineage>
        <taxon>Bacteria</taxon>
        <taxon>Pseudomonadati</taxon>
        <taxon>Pseudomonadota</taxon>
        <taxon>Gammaproteobacteria</taxon>
        <taxon>Legionellales</taxon>
        <taxon>Legionellaceae</taxon>
        <taxon>Legionella</taxon>
    </lineage>
</organism>
<dbReference type="Pfam" id="PF00144">
    <property type="entry name" value="Beta-lactamase"/>
    <property type="match status" value="1"/>
</dbReference>
<gene>
    <name evidence="2" type="ORF">LXO92_14115</name>
</gene>
<comment type="caution">
    <text evidence="2">The sequence shown here is derived from an EMBL/GenBank/DDBJ whole genome shotgun (WGS) entry which is preliminary data.</text>
</comment>
<evidence type="ECO:0000313" key="2">
    <source>
        <dbReference type="EMBL" id="MCE3533505.1"/>
    </source>
</evidence>
<accession>A0ABS8X7U6</accession>
<dbReference type="InterPro" id="IPR050491">
    <property type="entry name" value="AmpC-like"/>
</dbReference>
<evidence type="ECO:0000259" key="1">
    <source>
        <dbReference type="Pfam" id="PF00144"/>
    </source>
</evidence>
<dbReference type="Gene3D" id="3.40.710.10">
    <property type="entry name" value="DD-peptidase/beta-lactamase superfamily"/>
    <property type="match status" value="1"/>
</dbReference>
<dbReference type="PANTHER" id="PTHR46825">
    <property type="entry name" value="D-ALANYL-D-ALANINE-CARBOXYPEPTIDASE/ENDOPEPTIDASE AMPH"/>
    <property type="match status" value="1"/>
</dbReference>
<dbReference type="Proteomes" id="UP001320170">
    <property type="component" value="Unassembled WGS sequence"/>
</dbReference>
<keyword evidence="3" id="KW-1185">Reference proteome</keyword>
<dbReference type="SUPFAM" id="SSF56601">
    <property type="entry name" value="beta-lactamase/transpeptidase-like"/>
    <property type="match status" value="1"/>
</dbReference>
<protein>
    <submittedName>
        <fullName evidence="2">Beta-lactamase family protein</fullName>
    </submittedName>
</protein>